<feature type="binding site" evidence="13">
    <location>
        <position position="137"/>
    </location>
    <ligand>
        <name>Ca(2+)</name>
        <dbReference type="ChEBI" id="CHEBI:29108"/>
        <label>1</label>
    </ligand>
</feature>
<dbReference type="AlphaFoldDB" id="A0A8H6VRJ7"/>
<dbReference type="PANTHER" id="PTHR31356">
    <property type="entry name" value="THYLAKOID LUMENAL 29 KDA PROTEIN, CHLOROPLASTIC-RELATED"/>
    <property type="match status" value="1"/>
</dbReference>
<feature type="binding site" evidence="13">
    <location>
        <position position="262"/>
    </location>
    <ligand>
        <name>Ca(2+)</name>
        <dbReference type="ChEBI" id="CHEBI:29108"/>
        <label>2</label>
    </ligand>
</feature>
<keyword evidence="9 13" id="KW-0408">Iron</keyword>
<dbReference type="GO" id="GO:0034599">
    <property type="term" value="P:cellular response to oxidative stress"/>
    <property type="evidence" value="ECO:0007669"/>
    <property type="project" value="InterPro"/>
</dbReference>
<feature type="disulfide bond" evidence="14">
    <location>
        <begin position="62"/>
        <end position="187"/>
    </location>
</feature>
<evidence type="ECO:0000256" key="2">
    <source>
        <dbReference type="ARBA" id="ARBA00022525"/>
    </source>
</evidence>
<keyword evidence="8 15" id="KW-0560">Oxidoreductase</keyword>
<dbReference type="InterPro" id="IPR044831">
    <property type="entry name" value="Ccp1-like"/>
</dbReference>
<evidence type="ECO:0000313" key="17">
    <source>
        <dbReference type="EMBL" id="KAF7291422.1"/>
    </source>
</evidence>
<dbReference type="InterPro" id="IPR010255">
    <property type="entry name" value="Haem_peroxidase_sf"/>
</dbReference>
<dbReference type="GO" id="GO:0020037">
    <property type="term" value="F:heme binding"/>
    <property type="evidence" value="ECO:0007669"/>
    <property type="project" value="UniProtKB-UniRule"/>
</dbReference>
<feature type="binding site" evidence="13">
    <location>
        <position position="115"/>
    </location>
    <ligand>
        <name>Ca(2+)</name>
        <dbReference type="ChEBI" id="CHEBI:29108"/>
        <label>1</label>
    </ligand>
</feature>
<evidence type="ECO:0000313" key="18">
    <source>
        <dbReference type="Proteomes" id="UP000636479"/>
    </source>
</evidence>
<comment type="cofactor">
    <cofactor evidence="13">
        <name>heme b</name>
        <dbReference type="ChEBI" id="CHEBI:60344"/>
    </cofactor>
    <text evidence="13">Binds 1 heme b (iron(II)-protoporphyrin IX) group per subunit.</text>
</comment>
<dbReference type="GO" id="GO:0004601">
    <property type="term" value="F:peroxidase activity"/>
    <property type="evidence" value="ECO:0007669"/>
    <property type="project" value="UniProtKB-KW"/>
</dbReference>
<keyword evidence="14" id="KW-1015">Disulfide bond</keyword>
<comment type="cofactor">
    <cofactor evidence="13 15">
        <name>Ca(2+)</name>
        <dbReference type="ChEBI" id="CHEBI:29108"/>
    </cofactor>
    <text evidence="13 15">Binds 2 calcium ions per subunit.</text>
</comment>
<evidence type="ECO:0000256" key="6">
    <source>
        <dbReference type="ARBA" id="ARBA00022729"/>
    </source>
</evidence>
<sequence length="405" mass="42433">MQPSLLVAVVALALALAASAAPGQPEKRATCSGGRTTAHASCCVWFDVLDDIQENLFDGGECGSWLPLLSNSICSLISAPGMLNTSVKFAVPSCTRSCTGIVLHADSVFKLTFHDAIGFSPLMFLEGDFGGGGADGSIMAHSDIETAFPANNGIDDIVDLQRPYAIAHKVSFGDFIQFAGAVGITNCPGAPRLEFLAGRSNSSRPSPDKLVPEPQDSILSILLRFADAGFTPNEIVDLLVSHTVAAQDHVDPTIPGTPFDSTPGVFDSQFFIETLLVGTSFPGNGSNVGELKSPLRGEFRLQSDAAIARNLITACQWQSFITDHELMIGRFRAAMAKLATLGQIRALLTDCSDVIPVPKPLPAGSTPMLPAGKTMKDVQAACLDTPFPTLTAAPGPVTSVAPVPP</sequence>
<evidence type="ECO:0000256" key="4">
    <source>
        <dbReference type="ARBA" id="ARBA00022617"/>
    </source>
</evidence>
<feature type="domain" description="Plant heme peroxidase family profile" evidence="16">
    <location>
        <begin position="105"/>
        <end position="355"/>
    </location>
</feature>
<feature type="binding site" evidence="13">
    <location>
        <position position="135"/>
    </location>
    <ligand>
        <name>Ca(2+)</name>
        <dbReference type="ChEBI" id="CHEBI:29108"/>
        <label>1</label>
    </ligand>
</feature>
<protein>
    <recommendedName>
        <fullName evidence="15">Peroxidase</fullName>
        <ecNumber evidence="15">1.11.1.-</ecNumber>
    </recommendedName>
</protein>
<evidence type="ECO:0000256" key="10">
    <source>
        <dbReference type="ARBA" id="ARBA00023180"/>
    </source>
</evidence>
<dbReference type="PRINTS" id="PR00458">
    <property type="entry name" value="PEROXIDASE"/>
</dbReference>
<evidence type="ECO:0000256" key="7">
    <source>
        <dbReference type="ARBA" id="ARBA00022837"/>
    </source>
</evidence>
<feature type="disulfide bond" evidence="14">
    <location>
        <begin position="315"/>
        <end position="382"/>
    </location>
</feature>
<feature type="binding site" evidence="13">
    <location>
        <position position="260"/>
    </location>
    <ligand>
        <name>Ca(2+)</name>
        <dbReference type="ChEBI" id="CHEBI:29108"/>
        <label>2</label>
    </ligand>
</feature>
<evidence type="ECO:0000256" key="1">
    <source>
        <dbReference type="ARBA" id="ARBA00006089"/>
    </source>
</evidence>
<evidence type="ECO:0000256" key="3">
    <source>
        <dbReference type="ARBA" id="ARBA00022559"/>
    </source>
</evidence>
<dbReference type="Proteomes" id="UP000636479">
    <property type="component" value="Unassembled WGS sequence"/>
</dbReference>
<keyword evidence="5 13" id="KW-0479">Metal-binding</keyword>
<evidence type="ECO:0000256" key="8">
    <source>
        <dbReference type="ARBA" id="ARBA00023002"/>
    </source>
</evidence>
<dbReference type="CDD" id="cd00692">
    <property type="entry name" value="ligninase"/>
    <property type="match status" value="1"/>
</dbReference>
<keyword evidence="4 13" id="KW-0349">Heme</keyword>
<dbReference type="GO" id="GO:0046872">
    <property type="term" value="F:metal ion binding"/>
    <property type="evidence" value="ECO:0007669"/>
    <property type="project" value="UniProtKB-UniRule"/>
</dbReference>
<keyword evidence="18" id="KW-1185">Reference proteome</keyword>
<keyword evidence="6 15" id="KW-0732">Signal</keyword>
<evidence type="ECO:0000256" key="9">
    <source>
        <dbReference type="ARBA" id="ARBA00023004"/>
    </source>
</evidence>
<feature type="active site" description="Proton acceptor" evidence="12">
    <location>
        <position position="114"/>
    </location>
</feature>
<dbReference type="SUPFAM" id="SSF48113">
    <property type="entry name" value="Heme-dependent peroxidases"/>
    <property type="match status" value="1"/>
</dbReference>
<dbReference type="InterPro" id="IPR002016">
    <property type="entry name" value="Haem_peroxidase"/>
</dbReference>
<dbReference type="GO" id="GO:0000302">
    <property type="term" value="P:response to reactive oxygen species"/>
    <property type="evidence" value="ECO:0007669"/>
    <property type="project" value="TreeGrafter"/>
</dbReference>
<feature type="disulfide bond" evidence="14">
    <location>
        <begin position="31"/>
        <end position="43"/>
    </location>
</feature>
<evidence type="ECO:0000256" key="12">
    <source>
        <dbReference type="PIRSR" id="PIRSR601621-1"/>
    </source>
</evidence>
<feature type="disulfide bond" evidence="14">
    <location>
        <begin position="42"/>
        <end position="351"/>
    </location>
</feature>
<dbReference type="Pfam" id="PF00141">
    <property type="entry name" value="peroxidase"/>
    <property type="match status" value="1"/>
</dbReference>
<evidence type="ECO:0000256" key="5">
    <source>
        <dbReference type="ARBA" id="ARBA00022723"/>
    </source>
</evidence>
<feature type="signal peptide" evidence="15">
    <location>
        <begin position="1"/>
        <end position="20"/>
    </location>
</feature>
<comment type="caution">
    <text evidence="17">The sequence shown here is derived from an EMBL/GenBank/DDBJ whole genome shotgun (WGS) entry which is preliminary data.</text>
</comment>
<dbReference type="GeneID" id="59351854"/>
<keyword evidence="2" id="KW-0964">Secreted</keyword>
<dbReference type="PRINTS" id="PR00462">
    <property type="entry name" value="LIGNINASE"/>
</dbReference>
<dbReference type="InterPro" id="IPR001621">
    <property type="entry name" value="Ligninase"/>
</dbReference>
<keyword evidence="7 13" id="KW-0106">Calcium</keyword>
<dbReference type="InterPro" id="IPR024589">
    <property type="entry name" value="Ligninase_C"/>
</dbReference>
<dbReference type="PROSITE" id="PS50873">
    <property type="entry name" value="PEROXIDASE_4"/>
    <property type="match status" value="1"/>
</dbReference>
<feature type="binding site" evidence="13">
    <location>
        <position position="133"/>
    </location>
    <ligand>
        <name>Ca(2+)</name>
        <dbReference type="ChEBI" id="CHEBI:29108"/>
        <label>1</label>
    </ligand>
</feature>
<feature type="binding site" evidence="13">
    <location>
        <position position="243"/>
    </location>
    <ligand>
        <name>Ca(2+)</name>
        <dbReference type="ChEBI" id="CHEBI:29108"/>
        <label>2</label>
    </ligand>
</feature>
<feature type="binding site" description="axial binding residue" evidence="13">
    <location>
        <position position="242"/>
    </location>
    <ligand>
        <name>heme b</name>
        <dbReference type="ChEBI" id="CHEBI:60344"/>
    </ligand>
    <ligandPart>
        <name>Fe</name>
        <dbReference type="ChEBI" id="CHEBI:18248"/>
    </ligandPart>
</feature>
<dbReference type="Pfam" id="PF11895">
    <property type="entry name" value="Peroxidase_ext"/>
    <property type="match status" value="1"/>
</dbReference>
<proteinExistence type="inferred from homology"/>
<feature type="chain" id="PRO_5034748491" description="Peroxidase" evidence="15">
    <location>
        <begin position="21"/>
        <end position="405"/>
    </location>
</feature>
<dbReference type="Gene3D" id="1.10.520.10">
    <property type="match status" value="2"/>
</dbReference>
<evidence type="ECO:0000256" key="11">
    <source>
        <dbReference type="ARBA" id="ARBA00023324"/>
    </source>
</evidence>
<dbReference type="PANTHER" id="PTHR31356:SF66">
    <property type="entry name" value="CATALASE-PEROXIDASE"/>
    <property type="match status" value="1"/>
</dbReference>
<name>A0A8H6VRJ7_9AGAR</name>
<reference evidence="17" key="1">
    <citation type="submission" date="2020-05" db="EMBL/GenBank/DDBJ databases">
        <title>Mycena genomes resolve the evolution of fungal bioluminescence.</title>
        <authorList>
            <person name="Tsai I.J."/>
        </authorList>
    </citation>
    <scope>NUCLEOTIDE SEQUENCE</scope>
    <source>
        <strain evidence="17">171206Taipei</strain>
    </source>
</reference>
<dbReference type="Gene3D" id="1.10.420.10">
    <property type="entry name" value="Peroxidase, domain 2"/>
    <property type="match status" value="1"/>
</dbReference>
<dbReference type="GO" id="GO:0042744">
    <property type="term" value="P:hydrogen peroxide catabolic process"/>
    <property type="evidence" value="ECO:0007669"/>
    <property type="project" value="UniProtKB-KW"/>
</dbReference>
<evidence type="ECO:0000256" key="15">
    <source>
        <dbReference type="RuleBase" id="RU363051"/>
    </source>
</evidence>
<organism evidence="17 18">
    <name type="scientific">Mycena indigotica</name>
    <dbReference type="NCBI Taxonomy" id="2126181"/>
    <lineage>
        <taxon>Eukaryota</taxon>
        <taxon>Fungi</taxon>
        <taxon>Dikarya</taxon>
        <taxon>Basidiomycota</taxon>
        <taxon>Agaricomycotina</taxon>
        <taxon>Agaricomycetes</taxon>
        <taxon>Agaricomycetidae</taxon>
        <taxon>Agaricales</taxon>
        <taxon>Marasmiineae</taxon>
        <taxon>Mycenaceae</taxon>
        <taxon>Mycena</taxon>
    </lineage>
</organism>
<evidence type="ECO:0000256" key="14">
    <source>
        <dbReference type="PIRSR" id="PIRSR601621-4"/>
    </source>
</evidence>
<gene>
    <name evidence="17" type="ORF">MIND_01286900</name>
</gene>
<keyword evidence="11" id="KW-0376">Hydrogen peroxide</keyword>
<feature type="binding site" evidence="13">
    <location>
        <position position="267"/>
    </location>
    <ligand>
        <name>Ca(2+)</name>
        <dbReference type="ChEBI" id="CHEBI:29108"/>
        <label>2</label>
    </ligand>
</feature>
<evidence type="ECO:0000256" key="13">
    <source>
        <dbReference type="PIRSR" id="PIRSR601621-2"/>
    </source>
</evidence>
<keyword evidence="10" id="KW-0325">Glycoprotein</keyword>
<dbReference type="OrthoDB" id="2113341at2759"/>
<dbReference type="RefSeq" id="XP_037214544.1">
    <property type="nucleotide sequence ID" value="XM_037369338.1"/>
</dbReference>
<evidence type="ECO:0000259" key="16">
    <source>
        <dbReference type="PROSITE" id="PS50873"/>
    </source>
</evidence>
<comment type="similarity">
    <text evidence="1 15">Belongs to the peroxidase family. Ligninase subfamily.</text>
</comment>
<keyword evidence="3 15" id="KW-0575">Peroxidase</keyword>
<accession>A0A8H6VRJ7</accession>
<dbReference type="EMBL" id="JACAZF010000013">
    <property type="protein sequence ID" value="KAF7291422.1"/>
    <property type="molecule type" value="Genomic_DNA"/>
</dbReference>
<dbReference type="EC" id="1.11.1.-" evidence="15"/>